<dbReference type="InterPro" id="IPR025109">
    <property type="entry name" value="DUF4031"/>
</dbReference>
<dbReference type="RefSeq" id="WP_298382907.1">
    <property type="nucleotide sequence ID" value="NZ_JBFSHR010000011.1"/>
</dbReference>
<keyword evidence="3" id="KW-1185">Reference proteome</keyword>
<feature type="domain" description="DUF4031" evidence="1">
    <location>
        <begin position="3"/>
        <end position="75"/>
    </location>
</feature>
<accession>A0ABV3Y3Q6</accession>
<organism evidence="2 3">
    <name type="scientific">Ferrimicrobium acidiphilum</name>
    <dbReference type="NCBI Taxonomy" id="121039"/>
    <lineage>
        <taxon>Bacteria</taxon>
        <taxon>Bacillati</taxon>
        <taxon>Actinomycetota</taxon>
        <taxon>Acidimicrobiia</taxon>
        <taxon>Acidimicrobiales</taxon>
        <taxon>Acidimicrobiaceae</taxon>
        <taxon>Ferrimicrobium</taxon>
    </lineage>
</organism>
<protein>
    <submittedName>
        <fullName evidence="2">DUF4031 domain-containing protein</fullName>
    </submittedName>
</protein>
<evidence type="ECO:0000313" key="2">
    <source>
        <dbReference type="EMBL" id="MEX6429119.1"/>
    </source>
</evidence>
<dbReference type="Proteomes" id="UP001560267">
    <property type="component" value="Unassembled WGS sequence"/>
</dbReference>
<dbReference type="Pfam" id="PF13223">
    <property type="entry name" value="DUF4031"/>
    <property type="match status" value="1"/>
</dbReference>
<proteinExistence type="predicted"/>
<reference evidence="2 3" key="1">
    <citation type="submission" date="2024-07" db="EMBL/GenBank/DDBJ databases">
        <title>Draft Genome Sequence of Ferrimicrobium acidiphilum Strain YE2023, Isolated from a Pulp of Bioleach Reactor.</title>
        <authorList>
            <person name="Elkina Y.A."/>
            <person name="Bulaeva A.G."/>
            <person name="Beletsky A.V."/>
            <person name="Mardanov A.V."/>
        </authorList>
    </citation>
    <scope>NUCLEOTIDE SEQUENCE [LARGE SCALE GENOMIC DNA]</scope>
    <source>
        <strain evidence="2 3">YE2023</strain>
    </source>
</reference>
<name>A0ABV3Y3Q6_9ACTN</name>
<sequence>MLLIDRPIFYRDGRRFAHLISDVSLEELHQGARRLGLDRSFHRDHYDIPEDYVSAVIESGVHQVDPRDIVRALRRAGLRSAVPRG</sequence>
<evidence type="ECO:0000313" key="3">
    <source>
        <dbReference type="Proteomes" id="UP001560267"/>
    </source>
</evidence>
<dbReference type="EMBL" id="JBFSHR010000011">
    <property type="protein sequence ID" value="MEX6429119.1"/>
    <property type="molecule type" value="Genomic_DNA"/>
</dbReference>
<comment type="caution">
    <text evidence="2">The sequence shown here is derived from an EMBL/GenBank/DDBJ whole genome shotgun (WGS) entry which is preliminary data.</text>
</comment>
<gene>
    <name evidence="2" type="ORF">AB6A68_04620</name>
</gene>
<evidence type="ECO:0000259" key="1">
    <source>
        <dbReference type="Pfam" id="PF13223"/>
    </source>
</evidence>